<proteinExistence type="predicted"/>
<comment type="caution">
    <text evidence="1">The sequence shown here is derived from an EMBL/GenBank/DDBJ whole genome shotgun (WGS) entry which is preliminary data.</text>
</comment>
<dbReference type="EMBL" id="CAJVPT010009103">
    <property type="protein sequence ID" value="CAG8558463.1"/>
    <property type="molecule type" value="Genomic_DNA"/>
</dbReference>
<keyword evidence="2" id="KW-1185">Reference proteome</keyword>
<name>A0ACA9M0M4_9GLOM</name>
<gene>
    <name evidence="1" type="ORF">ACOLOM_LOCUS5134</name>
</gene>
<evidence type="ECO:0000313" key="2">
    <source>
        <dbReference type="Proteomes" id="UP000789525"/>
    </source>
</evidence>
<reference evidence="1" key="1">
    <citation type="submission" date="2021-06" db="EMBL/GenBank/DDBJ databases">
        <authorList>
            <person name="Kallberg Y."/>
            <person name="Tangrot J."/>
            <person name="Rosling A."/>
        </authorList>
    </citation>
    <scope>NUCLEOTIDE SEQUENCE</scope>
    <source>
        <strain evidence="1">CL356</strain>
    </source>
</reference>
<sequence>MVEQVIDHLWRRGLNKKELSSPPPKVYLISNDELLDGVSYPSSVITLTTCWLSLIDNDQDLLAALLAHELAHIIQSHASEFYGISFMTKALTKLADLFGKLMSSNDKNNQLSNFLQKHSQRLEREADLLGQEIMARAGYDPAKAIELWELMMFVKNSDKSHSDDKGNTNAFKYHPSEENRVKYLTENLTRARYFYDKNCSYA</sequence>
<evidence type="ECO:0000313" key="1">
    <source>
        <dbReference type="EMBL" id="CAG8558463.1"/>
    </source>
</evidence>
<protein>
    <submittedName>
        <fullName evidence="1">202_t:CDS:1</fullName>
    </submittedName>
</protein>
<dbReference type="Proteomes" id="UP000789525">
    <property type="component" value="Unassembled WGS sequence"/>
</dbReference>
<accession>A0ACA9M0M4</accession>
<organism evidence="1 2">
    <name type="scientific">Acaulospora colombiana</name>
    <dbReference type="NCBI Taxonomy" id="27376"/>
    <lineage>
        <taxon>Eukaryota</taxon>
        <taxon>Fungi</taxon>
        <taxon>Fungi incertae sedis</taxon>
        <taxon>Mucoromycota</taxon>
        <taxon>Glomeromycotina</taxon>
        <taxon>Glomeromycetes</taxon>
        <taxon>Diversisporales</taxon>
        <taxon>Acaulosporaceae</taxon>
        <taxon>Acaulospora</taxon>
    </lineage>
</organism>